<dbReference type="PIRSF" id="PIRSF003128">
    <property type="entry name" value="RecN"/>
    <property type="match status" value="1"/>
</dbReference>
<dbReference type="CDD" id="cd03241">
    <property type="entry name" value="ABC_RecN"/>
    <property type="match status" value="2"/>
</dbReference>
<dbReference type="Gene3D" id="3.40.50.300">
    <property type="entry name" value="P-loop containing nucleotide triphosphate hydrolases"/>
    <property type="match status" value="2"/>
</dbReference>
<name>A0A285CKC4_9BACI</name>
<dbReference type="AlphaFoldDB" id="A0A285CKC4"/>
<dbReference type="Pfam" id="PF02463">
    <property type="entry name" value="SMC_N"/>
    <property type="match status" value="1"/>
</dbReference>
<evidence type="ECO:0000256" key="8">
    <source>
        <dbReference type="ARBA" id="ARBA00033408"/>
    </source>
</evidence>
<dbReference type="RefSeq" id="WP_097157387.1">
    <property type="nucleotide sequence ID" value="NZ_JBEPMQ010000013.1"/>
</dbReference>
<dbReference type="GO" id="GO:0006310">
    <property type="term" value="P:DNA recombination"/>
    <property type="evidence" value="ECO:0007669"/>
    <property type="project" value="InterPro"/>
</dbReference>
<reference evidence="12 13" key="1">
    <citation type="submission" date="2017-08" db="EMBL/GenBank/DDBJ databases">
        <authorList>
            <person name="de Groot N.N."/>
        </authorList>
    </citation>
    <scope>NUCLEOTIDE SEQUENCE [LARGE SCALE GENOMIC DNA]</scope>
    <source>
        <strain evidence="12 13">JC228</strain>
    </source>
</reference>
<comment type="similarity">
    <text evidence="2 9">Belongs to the RecN family.</text>
</comment>
<evidence type="ECO:0000256" key="10">
    <source>
        <dbReference type="SAM" id="Coils"/>
    </source>
</evidence>
<evidence type="ECO:0000313" key="12">
    <source>
        <dbReference type="EMBL" id="SNX67980.1"/>
    </source>
</evidence>
<dbReference type="PANTHER" id="PTHR11059:SF0">
    <property type="entry name" value="DNA REPAIR PROTEIN RECN"/>
    <property type="match status" value="1"/>
</dbReference>
<evidence type="ECO:0000256" key="6">
    <source>
        <dbReference type="ARBA" id="ARBA00022840"/>
    </source>
</evidence>
<dbReference type="PANTHER" id="PTHR11059">
    <property type="entry name" value="DNA REPAIR PROTEIN RECN"/>
    <property type="match status" value="1"/>
</dbReference>
<dbReference type="InterPro" id="IPR027417">
    <property type="entry name" value="P-loop_NTPase"/>
</dbReference>
<dbReference type="GO" id="GO:0005524">
    <property type="term" value="F:ATP binding"/>
    <property type="evidence" value="ECO:0007669"/>
    <property type="project" value="UniProtKB-KW"/>
</dbReference>
<dbReference type="EMBL" id="OAOP01000002">
    <property type="protein sequence ID" value="SNX67980.1"/>
    <property type="molecule type" value="Genomic_DNA"/>
</dbReference>
<dbReference type="GO" id="GO:0043590">
    <property type="term" value="C:bacterial nucleoid"/>
    <property type="evidence" value="ECO:0007669"/>
    <property type="project" value="TreeGrafter"/>
</dbReference>
<dbReference type="GO" id="GO:0006281">
    <property type="term" value="P:DNA repair"/>
    <property type="evidence" value="ECO:0007669"/>
    <property type="project" value="UniProtKB-KW"/>
</dbReference>
<dbReference type="InterPro" id="IPR004604">
    <property type="entry name" value="DNA_recomb/repair_RecN"/>
</dbReference>
<keyword evidence="4" id="KW-0547">Nucleotide-binding</keyword>
<evidence type="ECO:0000256" key="4">
    <source>
        <dbReference type="ARBA" id="ARBA00022741"/>
    </source>
</evidence>
<evidence type="ECO:0000259" key="11">
    <source>
        <dbReference type="Pfam" id="PF02463"/>
    </source>
</evidence>
<evidence type="ECO:0000256" key="1">
    <source>
        <dbReference type="ARBA" id="ARBA00003618"/>
    </source>
</evidence>
<dbReference type="InterPro" id="IPR003395">
    <property type="entry name" value="RecF/RecN/SMC_N"/>
</dbReference>
<feature type="coiled-coil region" evidence="10">
    <location>
        <begin position="292"/>
        <end position="371"/>
    </location>
</feature>
<comment type="function">
    <text evidence="1 9">May be involved in recombinational repair of damaged DNA.</text>
</comment>
<organism evidence="12 13">
    <name type="scientific">Bacillus oleivorans</name>
    <dbReference type="NCBI Taxonomy" id="1448271"/>
    <lineage>
        <taxon>Bacteria</taxon>
        <taxon>Bacillati</taxon>
        <taxon>Bacillota</taxon>
        <taxon>Bacilli</taxon>
        <taxon>Bacillales</taxon>
        <taxon>Bacillaceae</taxon>
        <taxon>Bacillus</taxon>
    </lineage>
</organism>
<dbReference type="NCBIfam" id="TIGR00634">
    <property type="entry name" value="recN"/>
    <property type="match status" value="1"/>
</dbReference>
<keyword evidence="7 9" id="KW-0234">DNA repair</keyword>
<accession>A0A285CKC4</accession>
<keyword evidence="10" id="KW-0175">Coiled coil</keyword>
<protein>
    <recommendedName>
        <fullName evidence="3 9">DNA repair protein RecN</fullName>
    </recommendedName>
    <alternativeName>
        <fullName evidence="8 9">Recombination protein N</fullName>
    </alternativeName>
</protein>
<evidence type="ECO:0000256" key="7">
    <source>
        <dbReference type="ARBA" id="ARBA00023204"/>
    </source>
</evidence>
<proteinExistence type="inferred from homology"/>
<dbReference type="FunFam" id="3.40.50.300:FF:000319">
    <property type="entry name" value="DNA repair protein RecN"/>
    <property type="match status" value="1"/>
</dbReference>
<feature type="domain" description="RecF/RecN/SMC N-terminal" evidence="11">
    <location>
        <begin position="2"/>
        <end position="506"/>
    </location>
</feature>
<feature type="coiled-coil region" evidence="10">
    <location>
        <begin position="162"/>
        <end position="189"/>
    </location>
</feature>
<dbReference type="OrthoDB" id="9806954at2"/>
<sequence length="571" mass="64891">MLAELTIRNFAIIDELTFSFKEGLTVLTGETGAGKSIIIDAIGLLAGGRGSAEFIRHDAEKTELGGLFFVDPKHPVCAKLTEYGCPVEEGNIILNRDIYKNGKSVCRVNGKLVTIALLREIAASLIDIHGQNEHQILLNEDEHLSLLDQYGGKEIGQALQAYQELFFDYEKIQKQLKQLSQNEQENAHRIDLLQFQLNEIQSANLAPNEDEELKLEKQKLIHFEQLYKQLQLTYDALQGDQKGMDWLGLAMSELEQVQTIDPQAKEWYDTVANAYYSLEDVVRSVRDQIHNFEFDEERLNEVESRLNEISQLKRKYGKNVSEILEYAAAIEEELDRLENRESHIEGLTKQLRSIELDLAIEAKNLQEIREKYSVQLTEDIHQQLKDLYMDKTKFKVEFKPSSQYSSHGQGAAVFLLSPNPGEPLKPLSKVASGGELSRIMLAIKSIFSKHQQITSIIFDEVDTGVSGRVAQSMGEKIYELSVNSQVLCISHLPQVAAMADSHFYIAKLIENDRTKTEVKILGTEDRIDEIGKMMSGTEITQATKQHAKELIVYGERYKKVFLQNKRKLIRV</sequence>
<evidence type="ECO:0000256" key="2">
    <source>
        <dbReference type="ARBA" id="ARBA00009441"/>
    </source>
</evidence>
<dbReference type="Proteomes" id="UP000219546">
    <property type="component" value="Unassembled WGS sequence"/>
</dbReference>
<evidence type="ECO:0000256" key="9">
    <source>
        <dbReference type="PIRNR" id="PIRNR003128"/>
    </source>
</evidence>
<keyword evidence="13" id="KW-1185">Reference proteome</keyword>
<keyword evidence="6" id="KW-0067">ATP-binding</keyword>
<dbReference type="FunFam" id="3.40.50.300:FF:000356">
    <property type="entry name" value="DNA repair protein RecN"/>
    <property type="match status" value="1"/>
</dbReference>
<dbReference type="SUPFAM" id="SSF52540">
    <property type="entry name" value="P-loop containing nucleoside triphosphate hydrolases"/>
    <property type="match status" value="2"/>
</dbReference>
<evidence type="ECO:0000313" key="13">
    <source>
        <dbReference type="Proteomes" id="UP000219546"/>
    </source>
</evidence>
<dbReference type="GO" id="GO:0009432">
    <property type="term" value="P:SOS response"/>
    <property type="evidence" value="ECO:0007669"/>
    <property type="project" value="TreeGrafter"/>
</dbReference>
<keyword evidence="5 9" id="KW-0227">DNA damage</keyword>
<evidence type="ECO:0000256" key="5">
    <source>
        <dbReference type="ARBA" id="ARBA00022763"/>
    </source>
</evidence>
<gene>
    <name evidence="12" type="ORF">SAMN05877753_102185</name>
</gene>
<evidence type="ECO:0000256" key="3">
    <source>
        <dbReference type="ARBA" id="ARBA00021315"/>
    </source>
</evidence>